<accession>A0A7X0DND5</accession>
<gene>
    <name evidence="3" type="ORF">FHS48_003475</name>
</gene>
<name>A0A7X0DND5_NOVIT</name>
<feature type="transmembrane region" description="Helical" evidence="1">
    <location>
        <begin position="165"/>
        <end position="188"/>
    </location>
</feature>
<feature type="transmembrane region" description="Helical" evidence="1">
    <location>
        <begin position="252"/>
        <end position="273"/>
    </location>
</feature>
<reference evidence="3 4" key="1">
    <citation type="submission" date="2020-08" db="EMBL/GenBank/DDBJ databases">
        <title>Genomic Encyclopedia of Type Strains, Phase IV (KMG-IV): sequencing the most valuable type-strain genomes for metagenomic binning, comparative biology and taxonomic classification.</title>
        <authorList>
            <person name="Goeker M."/>
        </authorList>
    </citation>
    <scope>NUCLEOTIDE SEQUENCE [LARGE SCALE GENOMIC DNA]</scope>
    <source>
        <strain evidence="3 4">DSM 11590</strain>
    </source>
</reference>
<evidence type="ECO:0000256" key="1">
    <source>
        <dbReference type="SAM" id="Phobius"/>
    </source>
</evidence>
<sequence>MLSFTRMIATQSAGLFWTLLKIMVPVMILVRIAVHFGLIDLMGVVFAPVMAVVGLPAATGLVFATTCLIGIYGGIAVLLGLLPTLDLSTADLTVLACMMLAAHNLPVELRVAQKAGASLTLTLLLRVGFAILHGALLHLGYQAAGILQEPGTVMIASAAPPSDDWLYWAIDSAESLLMIFPVIVVLLVVLRLMDLLGVTAFLTRLLQPVLSLMGMSPVAGPLTMVGALLGLTYGGGLIIAEARAGHLPERDVVLSVWFMSICHSLIEDTALLLAMGGHWSGILVSRFLLAVLVMAVLARVVHRLPDGTFRRWVFRPAAQPAT</sequence>
<evidence type="ECO:0000259" key="2">
    <source>
        <dbReference type="Pfam" id="PF07670"/>
    </source>
</evidence>
<comment type="caution">
    <text evidence="3">The sequence shown here is derived from an EMBL/GenBank/DDBJ whole genome shotgun (WGS) entry which is preliminary data.</text>
</comment>
<dbReference type="Proteomes" id="UP000544872">
    <property type="component" value="Unassembled WGS sequence"/>
</dbReference>
<dbReference type="Pfam" id="PF07670">
    <property type="entry name" value="Gate"/>
    <property type="match status" value="1"/>
</dbReference>
<feature type="transmembrane region" description="Helical" evidence="1">
    <location>
        <begin position="279"/>
        <end position="301"/>
    </location>
</feature>
<evidence type="ECO:0000313" key="4">
    <source>
        <dbReference type="Proteomes" id="UP000544872"/>
    </source>
</evidence>
<keyword evidence="1" id="KW-0472">Membrane</keyword>
<feature type="transmembrane region" description="Helical" evidence="1">
    <location>
        <begin position="12"/>
        <end position="30"/>
    </location>
</feature>
<dbReference type="AlphaFoldDB" id="A0A7X0DND5"/>
<proteinExistence type="predicted"/>
<organism evidence="3 4">
    <name type="scientific">Novispirillum itersonii</name>
    <name type="common">Aquaspirillum itersonii</name>
    <dbReference type="NCBI Taxonomy" id="189"/>
    <lineage>
        <taxon>Bacteria</taxon>
        <taxon>Pseudomonadati</taxon>
        <taxon>Pseudomonadota</taxon>
        <taxon>Alphaproteobacteria</taxon>
        <taxon>Rhodospirillales</taxon>
        <taxon>Novispirillaceae</taxon>
        <taxon>Novispirillum</taxon>
    </lineage>
</organism>
<keyword evidence="1" id="KW-1133">Transmembrane helix</keyword>
<feature type="transmembrane region" description="Helical" evidence="1">
    <location>
        <begin position="62"/>
        <end position="82"/>
    </location>
</feature>
<keyword evidence="4" id="KW-1185">Reference proteome</keyword>
<dbReference type="InterPro" id="IPR011642">
    <property type="entry name" value="Gate_dom"/>
</dbReference>
<feature type="domain" description="Nucleoside transporter/FeoB GTPase Gate" evidence="2">
    <location>
        <begin position="176"/>
        <end position="277"/>
    </location>
</feature>
<feature type="transmembrane region" description="Helical" evidence="1">
    <location>
        <begin position="119"/>
        <end position="141"/>
    </location>
</feature>
<dbReference type="RefSeq" id="WP_184265321.1">
    <property type="nucleotide sequence ID" value="NZ_JACIIX010000016.1"/>
</dbReference>
<feature type="transmembrane region" description="Helical" evidence="1">
    <location>
        <begin position="219"/>
        <end position="240"/>
    </location>
</feature>
<keyword evidence="1" id="KW-0812">Transmembrane</keyword>
<dbReference type="EMBL" id="JACIIX010000016">
    <property type="protein sequence ID" value="MBB6212028.1"/>
    <property type="molecule type" value="Genomic_DNA"/>
</dbReference>
<evidence type="ECO:0000313" key="3">
    <source>
        <dbReference type="EMBL" id="MBB6212028.1"/>
    </source>
</evidence>
<protein>
    <recommendedName>
        <fullName evidence="2">Nucleoside transporter/FeoB GTPase Gate domain-containing protein</fullName>
    </recommendedName>
</protein>
<feature type="transmembrane region" description="Helical" evidence="1">
    <location>
        <begin position="36"/>
        <end position="55"/>
    </location>
</feature>